<evidence type="ECO:0000313" key="4">
    <source>
        <dbReference type="Proteomes" id="UP000319715"/>
    </source>
</evidence>
<keyword evidence="1" id="KW-0235">DNA replication</keyword>
<dbReference type="Gene3D" id="1.10.8.60">
    <property type="match status" value="1"/>
</dbReference>
<dbReference type="Pfam" id="PF22688">
    <property type="entry name" value="Hda_lid"/>
    <property type="match status" value="1"/>
</dbReference>
<evidence type="ECO:0000313" key="3">
    <source>
        <dbReference type="EMBL" id="TQC61819.1"/>
    </source>
</evidence>
<protein>
    <submittedName>
        <fullName evidence="3">DnaA regulatory inactivator Hda</fullName>
    </submittedName>
</protein>
<accession>A0ABY2ZT45</accession>
<gene>
    <name evidence="3" type="ORF">FK492_24015</name>
</gene>
<feature type="domain" description="Hda lid" evidence="2">
    <location>
        <begin position="2"/>
        <end position="41"/>
    </location>
</feature>
<dbReference type="EMBL" id="VICF01000104">
    <property type="protein sequence ID" value="TQC61819.1"/>
    <property type="molecule type" value="Genomic_DNA"/>
</dbReference>
<proteinExistence type="predicted"/>
<dbReference type="InterPro" id="IPR055199">
    <property type="entry name" value="Hda_lid"/>
</dbReference>
<comment type="caution">
    <text evidence="3">The sequence shown here is derived from an EMBL/GenBank/DDBJ whole genome shotgun (WGS) entry which is preliminary data.</text>
</comment>
<name>A0ABY2ZT45_9GAMM</name>
<organism evidence="3 4">
    <name type="scientific">Pantoea dispersa</name>
    <dbReference type="NCBI Taxonomy" id="59814"/>
    <lineage>
        <taxon>Bacteria</taxon>
        <taxon>Pseudomonadati</taxon>
        <taxon>Pseudomonadota</taxon>
        <taxon>Gammaproteobacteria</taxon>
        <taxon>Enterobacterales</taxon>
        <taxon>Erwiniaceae</taxon>
        <taxon>Pantoea</taxon>
    </lineage>
</organism>
<keyword evidence="4" id="KW-1185">Reference proteome</keyword>
<dbReference type="Proteomes" id="UP000319715">
    <property type="component" value="Unassembled WGS sequence"/>
</dbReference>
<reference evidence="3 4" key="1">
    <citation type="submission" date="2019-06" db="EMBL/GenBank/DDBJ databases">
        <title>Pantoea dispersa Assembly.</title>
        <authorList>
            <person name="Wang J."/>
        </authorList>
    </citation>
    <scope>NUCLEOTIDE SEQUENCE [LARGE SCALE GENOMIC DNA]</scope>
    <source>
        <strain evidence="4">bio</strain>
    </source>
</reference>
<feature type="non-terminal residue" evidence="3">
    <location>
        <position position="1"/>
    </location>
</feature>
<sequence length="53" mass="5773">IDWLLTHAGRDLAGLIGLLERLDRESLAAQRRVTVPFLRRVGIGNGESGMGKS</sequence>
<evidence type="ECO:0000259" key="2">
    <source>
        <dbReference type="Pfam" id="PF22688"/>
    </source>
</evidence>
<evidence type="ECO:0000256" key="1">
    <source>
        <dbReference type="ARBA" id="ARBA00022705"/>
    </source>
</evidence>